<organism evidence="2 3">
    <name type="scientific">Phascolomyces articulosus</name>
    <dbReference type="NCBI Taxonomy" id="60185"/>
    <lineage>
        <taxon>Eukaryota</taxon>
        <taxon>Fungi</taxon>
        <taxon>Fungi incertae sedis</taxon>
        <taxon>Mucoromycota</taxon>
        <taxon>Mucoromycotina</taxon>
        <taxon>Mucoromycetes</taxon>
        <taxon>Mucorales</taxon>
        <taxon>Lichtheimiaceae</taxon>
        <taxon>Phascolomyces</taxon>
    </lineage>
</organism>
<comment type="caution">
    <text evidence="2">The sequence shown here is derived from an EMBL/GenBank/DDBJ whole genome shotgun (WGS) entry which is preliminary data.</text>
</comment>
<keyword evidence="3" id="KW-1185">Reference proteome</keyword>
<evidence type="ECO:0000313" key="3">
    <source>
        <dbReference type="Proteomes" id="UP001209540"/>
    </source>
</evidence>
<dbReference type="AlphaFoldDB" id="A0AAD5PA71"/>
<proteinExistence type="predicted"/>
<dbReference type="EMBL" id="JAIXMP010000027">
    <property type="protein sequence ID" value="KAI9252903.1"/>
    <property type="molecule type" value="Genomic_DNA"/>
</dbReference>
<evidence type="ECO:0000256" key="1">
    <source>
        <dbReference type="SAM" id="MobiDB-lite"/>
    </source>
</evidence>
<feature type="compositionally biased region" description="Low complexity" evidence="1">
    <location>
        <begin position="169"/>
        <end position="185"/>
    </location>
</feature>
<sequence length="196" mass="21975">MGKRIGLLIKFAGNEFACVGVDKQQGSAITKELVKSKFVCPKTLRDMITKLADLQPKKVSEIVAVGFIFSGLRLKCYLMTIPKGNNVARMHTLGPLSCLDSVSNISARMVSILTIVRRVREILKMTLETLVKQDEVFLPSIKKRSRKMPLDYAYHKESFVRPKRRKTPTDNTNDNGTTSISSNDNIDQHIPCVGYT</sequence>
<accession>A0AAD5PA71</accession>
<evidence type="ECO:0000313" key="2">
    <source>
        <dbReference type="EMBL" id="KAI9252903.1"/>
    </source>
</evidence>
<dbReference type="Proteomes" id="UP001209540">
    <property type="component" value="Unassembled WGS sequence"/>
</dbReference>
<gene>
    <name evidence="2" type="ORF">BDA99DRAFT_540894</name>
</gene>
<feature type="region of interest" description="Disordered" evidence="1">
    <location>
        <begin position="161"/>
        <end position="185"/>
    </location>
</feature>
<name>A0AAD5PA71_9FUNG</name>
<protein>
    <submittedName>
        <fullName evidence="2">Uncharacterized protein</fullName>
    </submittedName>
</protein>
<reference evidence="2" key="2">
    <citation type="submission" date="2023-02" db="EMBL/GenBank/DDBJ databases">
        <authorList>
            <consortium name="DOE Joint Genome Institute"/>
            <person name="Mondo S.J."/>
            <person name="Chang Y."/>
            <person name="Wang Y."/>
            <person name="Ahrendt S."/>
            <person name="Andreopoulos W."/>
            <person name="Barry K."/>
            <person name="Beard J."/>
            <person name="Benny G.L."/>
            <person name="Blankenship S."/>
            <person name="Bonito G."/>
            <person name="Cuomo C."/>
            <person name="Desiro A."/>
            <person name="Gervers K.A."/>
            <person name="Hundley H."/>
            <person name="Kuo A."/>
            <person name="LaButti K."/>
            <person name="Lang B.F."/>
            <person name="Lipzen A."/>
            <person name="O'Donnell K."/>
            <person name="Pangilinan J."/>
            <person name="Reynolds N."/>
            <person name="Sandor L."/>
            <person name="Smith M.W."/>
            <person name="Tsang A."/>
            <person name="Grigoriev I.V."/>
            <person name="Stajich J.E."/>
            <person name="Spatafora J.W."/>
        </authorList>
    </citation>
    <scope>NUCLEOTIDE SEQUENCE</scope>
    <source>
        <strain evidence="2">RSA 2281</strain>
    </source>
</reference>
<reference evidence="2" key="1">
    <citation type="journal article" date="2022" name="IScience">
        <title>Evolution of zygomycete secretomes and the origins of terrestrial fungal ecologies.</title>
        <authorList>
            <person name="Chang Y."/>
            <person name="Wang Y."/>
            <person name="Mondo S."/>
            <person name="Ahrendt S."/>
            <person name="Andreopoulos W."/>
            <person name="Barry K."/>
            <person name="Beard J."/>
            <person name="Benny G.L."/>
            <person name="Blankenship S."/>
            <person name="Bonito G."/>
            <person name="Cuomo C."/>
            <person name="Desiro A."/>
            <person name="Gervers K.A."/>
            <person name="Hundley H."/>
            <person name="Kuo A."/>
            <person name="LaButti K."/>
            <person name="Lang B.F."/>
            <person name="Lipzen A."/>
            <person name="O'Donnell K."/>
            <person name="Pangilinan J."/>
            <person name="Reynolds N."/>
            <person name="Sandor L."/>
            <person name="Smith M.E."/>
            <person name="Tsang A."/>
            <person name="Grigoriev I.V."/>
            <person name="Stajich J.E."/>
            <person name="Spatafora J.W."/>
        </authorList>
    </citation>
    <scope>NUCLEOTIDE SEQUENCE</scope>
    <source>
        <strain evidence="2">RSA 2281</strain>
    </source>
</reference>